<keyword evidence="3 5" id="KW-0807">Transducer</keyword>
<dbReference type="InterPro" id="IPR010910">
    <property type="entry name" value="Nitrate/nitrite_sensing_bac"/>
</dbReference>
<dbReference type="EMBL" id="RJLR01000006">
    <property type="protein sequence ID" value="RNM09207.1"/>
    <property type="molecule type" value="Genomic_DNA"/>
</dbReference>
<protein>
    <submittedName>
        <fullName evidence="10">Methyl-accepting chemotaxis protein</fullName>
    </submittedName>
</protein>
<feature type="transmembrane region" description="Helical" evidence="6">
    <location>
        <begin position="312"/>
        <end position="333"/>
    </location>
</feature>
<dbReference type="RefSeq" id="WP_123251962.1">
    <property type="nucleotide sequence ID" value="NZ_RJLR01000006.1"/>
</dbReference>
<proteinExistence type="inferred from homology"/>
<dbReference type="Pfam" id="PF08376">
    <property type="entry name" value="NIT"/>
    <property type="match status" value="1"/>
</dbReference>
<evidence type="ECO:0000256" key="6">
    <source>
        <dbReference type="SAM" id="Phobius"/>
    </source>
</evidence>
<dbReference type="InterPro" id="IPR004089">
    <property type="entry name" value="MCPsignal_dom"/>
</dbReference>
<dbReference type="PROSITE" id="PS50906">
    <property type="entry name" value="NIT"/>
    <property type="match status" value="1"/>
</dbReference>
<keyword evidence="6" id="KW-0472">Membrane</keyword>
<keyword evidence="6" id="KW-0812">Transmembrane</keyword>
<dbReference type="SUPFAM" id="SSF58104">
    <property type="entry name" value="Methyl-accepting chemotaxis protein (MCP) signaling domain"/>
    <property type="match status" value="1"/>
</dbReference>
<feature type="domain" description="NIT" evidence="9">
    <location>
        <begin position="53"/>
        <end position="303"/>
    </location>
</feature>
<reference evidence="10 11" key="1">
    <citation type="submission" date="2018-11" db="EMBL/GenBank/DDBJ databases">
        <title>Characterization of surface water Dickeya isolates.</title>
        <authorList>
            <person name="Van Gijsegem F."/>
            <person name="Pedron J."/>
        </authorList>
    </citation>
    <scope>NUCLEOTIDE SEQUENCE [LARGE SCALE GENOMIC DNA]</scope>
    <source>
        <strain evidence="10 11">FVG1-MFV-O17</strain>
    </source>
</reference>
<accession>A0A3N0G9Q2</accession>
<dbReference type="PROSITE" id="PS50111">
    <property type="entry name" value="CHEMOTAXIS_TRANSDUC_2"/>
    <property type="match status" value="1"/>
</dbReference>
<feature type="domain" description="Methyl-accepting transducer" evidence="7">
    <location>
        <begin position="390"/>
        <end position="619"/>
    </location>
</feature>
<evidence type="ECO:0000256" key="5">
    <source>
        <dbReference type="PROSITE-ProRule" id="PRU00284"/>
    </source>
</evidence>
<dbReference type="InterPro" id="IPR013587">
    <property type="entry name" value="Nitrate/nitrite_sensing"/>
</dbReference>
<dbReference type="AlphaFoldDB" id="A0A3N0G9Q2"/>
<dbReference type="PANTHER" id="PTHR43531:SF11">
    <property type="entry name" value="METHYL-ACCEPTING CHEMOTAXIS PROTEIN 3"/>
    <property type="match status" value="1"/>
</dbReference>
<dbReference type="CDD" id="cd11386">
    <property type="entry name" value="MCP_signal"/>
    <property type="match status" value="1"/>
</dbReference>
<dbReference type="Proteomes" id="UP000276061">
    <property type="component" value="Unassembled WGS sequence"/>
</dbReference>
<dbReference type="InterPro" id="IPR003660">
    <property type="entry name" value="HAMP_dom"/>
</dbReference>
<evidence type="ECO:0000259" key="7">
    <source>
        <dbReference type="PROSITE" id="PS50111"/>
    </source>
</evidence>
<dbReference type="Pfam" id="PF00015">
    <property type="entry name" value="MCPsignal"/>
    <property type="match status" value="1"/>
</dbReference>
<evidence type="ECO:0000259" key="8">
    <source>
        <dbReference type="PROSITE" id="PS50885"/>
    </source>
</evidence>
<comment type="caution">
    <text evidence="10">The sequence shown here is derived from an EMBL/GenBank/DDBJ whole genome shotgun (WGS) entry which is preliminary data.</text>
</comment>
<dbReference type="Pfam" id="PF00672">
    <property type="entry name" value="HAMP"/>
    <property type="match status" value="1"/>
</dbReference>
<dbReference type="PROSITE" id="PS50885">
    <property type="entry name" value="HAMP"/>
    <property type="match status" value="1"/>
</dbReference>
<keyword evidence="2" id="KW-0145">Chemotaxis</keyword>
<sequence>MLRLSSFSIRYKFMLALMPLLIALLWFSARGVLDHRQAEQDMVQFSQLLTLAQRAGNAAHALQRERGMSSGFIGSKGQKFADPLRTQRVETDKALAALWESRSTLSLSGTGNEIAQRLSHLQERLQALSSLRTQVDGLSLPTSQVVGWYTANVSDLIALVGDMSHLVTDGGLVTRVTAYYNLLDIKEQAGIVRALLSEVFAVDHFAPGQYERFSQLVGMENAYTNVFNQFAQPALRQRMQDFLSSAAAQPALKMRDTAFAKAATGGFGIDANAWFTQQTQRIDQLKAIEDAASADLLNWAGSLEEQARFSGYSYLGGAVAALLLALLLAFLVARNVYQQLTSTLKTIDGMGNDLTCRLDVPGSDELSQLNQAYNRSLENIEHVVCTIKQSAGLVERASNDIAQGNQDLAQRTDAQAASLVQTASSMEQITVAVKQTADYAAQASELMKTMEEQIGVADQVALQASEAMSKIRQSSEQMSQITAAIDAIAFQTNLLALNASVEAARAGEQGRGFAVVATEVRNLAQRSAGESQRIRELISGSIDQVHTGVELVARSSETMKEIMTSTSQVRDFVSDIATAAREQSLGVDQVHLALNQLEQVTQQNAVLVSQAADASQLLDRQAGDMKGTVDRFVVADAGNNTRIGLPV</sequence>
<gene>
    <name evidence="10" type="ORF">EF878_02360</name>
</gene>
<dbReference type="FunFam" id="1.10.287.950:FF:000001">
    <property type="entry name" value="Methyl-accepting chemotaxis sensory transducer"/>
    <property type="match status" value="1"/>
</dbReference>
<keyword evidence="6" id="KW-1133">Transmembrane helix</keyword>
<dbReference type="GO" id="GO:0007165">
    <property type="term" value="P:signal transduction"/>
    <property type="evidence" value="ECO:0007669"/>
    <property type="project" value="UniProtKB-KW"/>
</dbReference>
<dbReference type="GO" id="GO:0005886">
    <property type="term" value="C:plasma membrane"/>
    <property type="evidence" value="ECO:0007669"/>
    <property type="project" value="UniProtKB-ARBA"/>
</dbReference>
<comment type="similarity">
    <text evidence="4">Belongs to the methyl-accepting chemotaxis (MCP) protein family.</text>
</comment>
<evidence type="ECO:0000256" key="4">
    <source>
        <dbReference type="ARBA" id="ARBA00029447"/>
    </source>
</evidence>
<evidence type="ECO:0000259" key="9">
    <source>
        <dbReference type="PROSITE" id="PS50906"/>
    </source>
</evidence>
<dbReference type="OrthoDB" id="2489132at2"/>
<evidence type="ECO:0000256" key="2">
    <source>
        <dbReference type="ARBA" id="ARBA00022500"/>
    </source>
</evidence>
<evidence type="ECO:0000256" key="3">
    <source>
        <dbReference type="ARBA" id="ARBA00023224"/>
    </source>
</evidence>
<evidence type="ECO:0000313" key="10">
    <source>
        <dbReference type="EMBL" id="RNM09207.1"/>
    </source>
</evidence>
<organism evidence="10 11">
    <name type="scientific">Dickeya undicola</name>
    <dbReference type="NCBI Taxonomy" id="1577887"/>
    <lineage>
        <taxon>Bacteria</taxon>
        <taxon>Pseudomonadati</taxon>
        <taxon>Pseudomonadota</taxon>
        <taxon>Gammaproteobacteria</taxon>
        <taxon>Enterobacterales</taxon>
        <taxon>Pectobacteriaceae</taxon>
        <taxon>Dickeya</taxon>
    </lineage>
</organism>
<dbReference type="PANTHER" id="PTHR43531">
    <property type="entry name" value="PROTEIN ICFG"/>
    <property type="match status" value="1"/>
</dbReference>
<dbReference type="Gene3D" id="1.10.287.950">
    <property type="entry name" value="Methyl-accepting chemotaxis protein"/>
    <property type="match status" value="1"/>
</dbReference>
<dbReference type="GO" id="GO:0006935">
    <property type="term" value="P:chemotaxis"/>
    <property type="evidence" value="ECO:0007669"/>
    <property type="project" value="UniProtKB-KW"/>
</dbReference>
<feature type="domain" description="HAMP" evidence="8">
    <location>
        <begin position="338"/>
        <end position="385"/>
    </location>
</feature>
<dbReference type="SMART" id="SM00283">
    <property type="entry name" value="MA"/>
    <property type="match status" value="1"/>
</dbReference>
<evidence type="ECO:0000313" key="11">
    <source>
        <dbReference type="Proteomes" id="UP000276061"/>
    </source>
</evidence>
<comment type="subcellular location">
    <subcellularLocation>
        <location evidence="1">Membrane</location>
    </subcellularLocation>
</comment>
<name>A0A3N0G9Q2_9GAMM</name>
<evidence type="ECO:0000256" key="1">
    <source>
        <dbReference type="ARBA" id="ARBA00004370"/>
    </source>
</evidence>
<dbReference type="InterPro" id="IPR051310">
    <property type="entry name" value="MCP_chemotaxis"/>
</dbReference>